<evidence type="ECO:0000256" key="1">
    <source>
        <dbReference type="SAM" id="MobiDB-lite"/>
    </source>
</evidence>
<feature type="region of interest" description="Disordered" evidence="1">
    <location>
        <begin position="62"/>
        <end position="105"/>
    </location>
</feature>
<protein>
    <submittedName>
        <fullName evidence="2">Uncharacterized protein</fullName>
    </submittedName>
</protein>
<dbReference type="EMBL" id="JADGJD010001919">
    <property type="protein sequence ID" value="KAJ3036599.1"/>
    <property type="molecule type" value="Genomic_DNA"/>
</dbReference>
<dbReference type="AlphaFoldDB" id="A0AAD5WXR6"/>
<proteinExistence type="predicted"/>
<evidence type="ECO:0000313" key="2">
    <source>
        <dbReference type="EMBL" id="KAJ3036599.1"/>
    </source>
</evidence>
<keyword evidence="3" id="KW-1185">Reference proteome</keyword>
<sequence>GDMLKARATIRRARGTARQSVMVRGGEDEEAFVGAAAASAIAEAVAADEVAAANRRVRVGSPVGRVSREDSRRWSSAEWGRSVSRSRSPSTSRSPPVVTVENFDG</sequence>
<feature type="compositionally biased region" description="Basic and acidic residues" evidence="1">
    <location>
        <begin position="66"/>
        <end position="75"/>
    </location>
</feature>
<gene>
    <name evidence="2" type="ORF">HK097_003786</name>
</gene>
<feature type="non-terminal residue" evidence="2">
    <location>
        <position position="1"/>
    </location>
</feature>
<reference evidence="2" key="1">
    <citation type="submission" date="2020-05" db="EMBL/GenBank/DDBJ databases">
        <title>Phylogenomic resolution of chytrid fungi.</title>
        <authorList>
            <person name="Stajich J.E."/>
            <person name="Amses K."/>
            <person name="Simmons R."/>
            <person name="Seto K."/>
            <person name="Myers J."/>
            <person name="Bonds A."/>
            <person name="Quandt C.A."/>
            <person name="Barry K."/>
            <person name="Liu P."/>
            <person name="Grigoriev I."/>
            <person name="Longcore J.E."/>
            <person name="James T.Y."/>
        </authorList>
    </citation>
    <scope>NUCLEOTIDE SEQUENCE</scope>
    <source>
        <strain evidence="2">JEL0318</strain>
    </source>
</reference>
<evidence type="ECO:0000313" key="3">
    <source>
        <dbReference type="Proteomes" id="UP001212841"/>
    </source>
</evidence>
<organism evidence="2 3">
    <name type="scientific">Rhizophlyctis rosea</name>
    <dbReference type="NCBI Taxonomy" id="64517"/>
    <lineage>
        <taxon>Eukaryota</taxon>
        <taxon>Fungi</taxon>
        <taxon>Fungi incertae sedis</taxon>
        <taxon>Chytridiomycota</taxon>
        <taxon>Chytridiomycota incertae sedis</taxon>
        <taxon>Chytridiomycetes</taxon>
        <taxon>Rhizophlyctidales</taxon>
        <taxon>Rhizophlyctidaceae</taxon>
        <taxon>Rhizophlyctis</taxon>
    </lineage>
</organism>
<dbReference type="Proteomes" id="UP001212841">
    <property type="component" value="Unassembled WGS sequence"/>
</dbReference>
<feature type="compositionally biased region" description="Low complexity" evidence="1">
    <location>
        <begin position="81"/>
        <end position="105"/>
    </location>
</feature>
<name>A0AAD5WXR6_9FUNG</name>
<comment type="caution">
    <text evidence="2">The sequence shown here is derived from an EMBL/GenBank/DDBJ whole genome shotgun (WGS) entry which is preliminary data.</text>
</comment>
<accession>A0AAD5WXR6</accession>